<feature type="non-terminal residue" evidence="1">
    <location>
        <position position="1"/>
    </location>
</feature>
<reference evidence="1" key="1">
    <citation type="journal article" date="2014" name="Front. Microbiol.">
        <title>High frequency of phylogenetically diverse reductive dehalogenase-homologous genes in deep subseafloor sedimentary metagenomes.</title>
        <authorList>
            <person name="Kawai M."/>
            <person name="Futagami T."/>
            <person name="Toyoda A."/>
            <person name="Takaki Y."/>
            <person name="Nishi S."/>
            <person name="Hori S."/>
            <person name="Arai W."/>
            <person name="Tsubouchi T."/>
            <person name="Morono Y."/>
            <person name="Uchiyama I."/>
            <person name="Ito T."/>
            <person name="Fujiyama A."/>
            <person name="Inagaki F."/>
            <person name="Takami H."/>
        </authorList>
    </citation>
    <scope>NUCLEOTIDE SEQUENCE</scope>
    <source>
        <strain evidence="1">Expedition CK06-06</strain>
    </source>
</reference>
<evidence type="ECO:0000313" key="1">
    <source>
        <dbReference type="EMBL" id="GAF78146.1"/>
    </source>
</evidence>
<gene>
    <name evidence="1" type="ORF">S01H1_06046</name>
</gene>
<dbReference type="NCBIfam" id="NF001911">
    <property type="entry name" value="PRK00685.1"/>
    <property type="match status" value="1"/>
</dbReference>
<organism evidence="1">
    <name type="scientific">marine sediment metagenome</name>
    <dbReference type="NCBI Taxonomy" id="412755"/>
    <lineage>
        <taxon>unclassified sequences</taxon>
        <taxon>metagenomes</taxon>
        <taxon>ecological metagenomes</taxon>
    </lineage>
</organism>
<dbReference type="PANTHER" id="PTHR43546:SF3">
    <property type="entry name" value="UPF0173 METAL-DEPENDENT HYDROLASE MJ1163"/>
    <property type="match status" value="1"/>
</dbReference>
<dbReference type="Gene3D" id="3.60.15.10">
    <property type="entry name" value="Ribonuclease Z/Hydroxyacylglutathione hydrolase-like"/>
    <property type="match status" value="1"/>
</dbReference>
<dbReference type="EMBL" id="BARS01003138">
    <property type="protein sequence ID" value="GAF78146.1"/>
    <property type="molecule type" value="Genomic_DNA"/>
</dbReference>
<protein>
    <recommendedName>
        <fullName evidence="2">Metallo-beta-lactamase domain-containing protein</fullName>
    </recommendedName>
</protein>
<dbReference type="InterPro" id="IPR050114">
    <property type="entry name" value="UPF0173_UPF0282_UlaG_hydrolase"/>
</dbReference>
<dbReference type="InterPro" id="IPR036866">
    <property type="entry name" value="RibonucZ/Hydroxyglut_hydro"/>
</dbReference>
<dbReference type="AlphaFoldDB" id="X0SSM6"/>
<dbReference type="PANTHER" id="PTHR43546">
    <property type="entry name" value="UPF0173 METAL-DEPENDENT HYDROLASE MJ1163-RELATED"/>
    <property type="match status" value="1"/>
</dbReference>
<evidence type="ECO:0008006" key="2">
    <source>
        <dbReference type="Google" id="ProtNLM"/>
    </source>
</evidence>
<dbReference type="SUPFAM" id="SSF56281">
    <property type="entry name" value="Metallo-hydrolase/oxidoreductase"/>
    <property type="match status" value="1"/>
</dbReference>
<name>X0SSM6_9ZZZZ</name>
<sequence length="186" mass="20470">AIEIVKNTGAKLICSPEIGFYADSKDLRYDEASYPLNVGGSVTIDEVTIHMTSAVHVTELYGEEWLKESRILPGAGSVGYVIETEEGVRVYFAGDTGLFGDMRIIGEIYNPQIALLPIGGKYNMGPKLASIALKWIRPEIVIPMHYNTYPAIRQDTKAFENYIQNSVPGVKLAVLKPGEKIEYAGK</sequence>
<comment type="caution">
    <text evidence="1">The sequence shown here is derived from an EMBL/GenBank/DDBJ whole genome shotgun (WGS) entry which is preliminary data.</text>
</comment>
<accession>X0SSM6</accession>
<proteinExistence type="predicted"/>
<dbReference type="Pfam" id="PF13483">
    <property type="entry name" value="Lactamase_B_3"/>
    <property type="match status" value="1"/>
</dbReference>